<feature type="transmembrane region" description="Helical" evidence="1">
    <location>
        <begin position="5"/>
        <end position="21"/>
    </location>
</feature>
<keyword evidence="1" id="KW-0812">Transmembrane</keyword>
<feature type="transmembrane region" description="Helical" evidence="1">
    <location>
        <begin position="176"/>
        <end position="197"/>
    </location>
</feature>
<dbReference type="PANTHER" id="PTHR41309">
    <property type="entry name" value="MEMBRANE PROTEIN-RELATED"/>
    <property type="match status" value="1"/>
</dbReference>
<protein>
    <submittedName>
        <fullName evidence="2">ABC-2 transporter permease</fullName>
    </submittedName>
</protein>
<sequence>MQKKAVKISILIMIFFTFFLSKIGSAGLTIGVLAISYQLALGASSLEEKNNSDKILISLPIKKSTIVLAKYLSVYVYALYATIVYSLIFLVVNQLSVLPELSISFQVLEGVVIIVTLFASLSFPFIFKYGFIKSRIPNFIIFFTFLFGGTKLYEYLSEKGQLVSLFNQLSSAAISTFMIGVVLLIFVCSYFLSLNFYKKREF</sequence>
<comment type="caution">
    <text evidence="2">The sequence shown here is derived from an EMBL/GenBank/DDBJ whole genome shotgun (WGS) entry which is preliminary data.</text>
</comment>
<gene>
    <name evidence="2" type="ORF">PJ311_15400</name>
</gene>
<proteinExistence type="predicted"/>
<keyword evidence="1" id="KW-0472">Membrane</keyword>
<organism evidence="2 3">
    <name type="scientific">Bacillus changyiensis</name>
    <dbReference type="NCBI Taxonomy" id="3004103"/>
    <lineage>
        <taxon>Bacteria</taxon>
        <taxon>Bacillati</taxon>
        <taxon>Bacillota</taxon>
        <taxon>Bacilli</taxon>
        <taxon>Bacillales</taxon>
        <taxon>Bacillaceae</taxon>
        <taxon>Bacillus</taxon>
    </lineage>
</organism>
<name>A0ABT4X6N9_9BACI</name>
<evidence type="ECO:0000256" key="1">
    <source>
        <dbReference type="SAM" id="Phobius"/>
    </source>
</evidence>
<keyword evidence="3" id="KW-1185">Reference proteome</keyword>
<dbReference type="InterPro" id="IPR025699">
    <property type="entry name" value="ABC2_memb-like"/>
</dbReference>
<reference evidence="2 3" key="1">
    <citation type="submission" date="2023-01" db="EMBL/GenBank/DDBJ databases">
        <title>Bacillus changyiensis sp. nov., isolated from a coastal deposit.</title>
        <authorList>
            <person name="Xiao G."/>
            <person name="Lai Q."/>
            <person name="Hu Z."/>
            <person name="Shao Z."/>
        </authorList>
    </citation>
    <scope>NUCLEOTIDE SEQUENCE [LARGE SCALE GENOMIC DNA]</scope>
    <source>
        <strain evidence="2 3">CLL-7-23</strain>
    </source>
</reference>
<feature type="transmembrane region" description="Helical" evidence="1">
    <location>
        <begin position="139"/>
        <end position="156"/>
    </location>
</feature>
<evidence type="ECO:0000313" key="3">
    <source>
        <dbReference type="Proteomes" id="UP001211894"/>
    </source>
</evidence>
<evidence type="ECO:0000313" key="2">
    <source>
        <dbReference type="EMBL" id="MDA7027960.1"/>
    </source>
</evidence>
<feature type="transmembrane region" description="Helical" evidence="1">
    <location>
        <begin position="67"/>
        <end position="91"/>
    </location>
</feature>
<accession>A0ABT4X6N9</accession>
<dbReference type="EMBL" id="JAQKAB010000011">
    <property type="protein sequence ID" value="MDA7027960.1"/>
    <property type="molecule type" value="Genomic_DNA"/>
</dbReference>
<dbReference type="RefSeq" id="WP_271341780.1">
    <property type="nucleotide sequence ID" value="NZ_JAQKAB010000011.1"/>
</dbReference>
<dbReference type="Proteomes" id="UP001211894">
    <property type="component" value="Unassembled WGS sequence"/>
</dbReference>
<keyword evidence="1" id="KW-1133">Transmembrane helix</keyword>
<feature type="transmembrane region" description="Helical" evidence="1">
    <location>
        <begin position="103"/>
        <end position="127"/>
    </location>
</feature>
<dbReference type="PANTHER" id="PTHR41309:SF2">
    <property type="entry name" value="MEMBRANE PROTEIN"/>
    <property type="match status" value="1"/>
</dbReference>
<dbReference type="Pfam" id="PF13346">
    <property type="entry name" value="ABC2_membrane_5"/>
    <property type="match status" value="1"/>
</dbReference>